<dbReference type="Pfam" id="PF25455">
    <property type="entry name" value="Beta-barrel_CAF17_C"/>
    <property type="match status" value="1"/>
</dbReference>
<keyword evidence="8" id="KW-1185">Reference proteome</keyword>
<evidence type="ECO:0000256" key="1">
    <source>
        <dbReference type="ARBA" id="ARBA00004305"/>
    </source>
</evidence>
<dbReference type="Proteomes" id="UP000813461">
    <property type="component" value="Unassembled WGS sequence"/>
</dbReference>
<dbReference type="InterPro" id="IPR017703">
    <property type="entry name" value="YgfZ/GCV_T_CS"/>
</dbReference>
<dbReference type="PANTHER" id="PTHR22602">
    <property type="entry name" value="TRANSFERASE CAF17, MITOCHONDRIAL-RELATED"/>
    <property type="match status" value="1"/>
</dbReference>
<organism evidence="7 8">
    <name type="scientific">Paraphoma chrysanthemicola</name>
    <dbReference type="NCBI Taxonomy" id="798071"/>
    <lineage>
        <taxon>Eukaryota</taxon>
        <taxon>Fungi</taxon>
        <taxon>Dikarya</taxon>
        <taxon>Ascomycota</taxon>
        <taxon>Pezizomycotina</taxon>
        <taxon>Dothideomycetes</taxon>
        <taxon>Pleosporomycetidae</taxon>
        <taxon>Pleosporales</taxon>
        <taxon>Pleosporineae</taxon>
        <taxon>Phaeosphaeriaceae</taxon>
        <taxon>Paraphoma</taxon>
    </lineage>
</organism>
<dbReference type="GO" id="GO:0005759">
    <property type="term" value="C:mitochondrial matrix"/>
    <property type="evidence" value="ECO:0007669"/>
    <property type="project" value="UniProtKB-SubCell"/>
</dbReference>
<dbReference type="InterPro" id="IPR057460">
    <property type="entry name" value="CAF17_C"/>
</dbReference>
<name>A0A8K0VWP0_9PLEO</name>
<evidence type="ECO:0000313" key="8">
    <source>
        <dbReference type="Proteomes" id="UP000813461"/>
    </source>
</evidence>
<dbReference type="PANTHER" id="PTHR22602:SF0">
    <property type="entry name" value="TRANSFERASE CAF17, MITOCHONDRIAL-RELATED"/>
    <property type="match status" value="1"/>
</dbReference>
<evidence type="ECO:0000259" key="6">
    <source>
        <dbReference type="Pfam" id="PF25455"/>
    </source>
</evidence>
<proteinExistence type="inferred from homology"/>
<reference evidence="7" key="1">
    <citation type="journal article" date="2021" name="Nat. Commun.">
        <title>Genetic determinants of endophytism in the Arabidopsis root mycobiome.</title>
        <authorList>
            <person name="Mesny F."/>
            <person name="Miyauchi S."/>
            <person name="Thiergart T."/>
            <person name="Pickel B."/>
            <person name="Atanasova L."/>
            <person name="Karlsson M."/>
            <person name="Huettel B."/>
            <person name="Barry K.W."/>
            <person name="Haridas S."/>
            <person name="Chen C."/>
            <person name="Bauer D."/>
            <person name="Andreopoulos W."/>
            <person name="Pangilinan J."/>
            <person name="LaButti K."/>
            <person name="Riley R."/>
            <person name="Lipzen A."/>
            <person name="Clum A."/>
            <person name="Drula E."/>
            <person name="Henrissat B."/>
            <person name="Kohler A."/>
            <person name="Grigoriev I.V."/>
            <person name="Martin F.M."/>
            <person name="Hacquard S."/>
        </authorList>
    </citation>
    <scope>NUCLEOTIDE SEQUENCE</scope>
    <source>
        <strain evidence="7">MPI-SDFR-AT-0120</strain>
    </source>
</reference>
<dbReference type="EMBL" id="JAGMVJ010000013">
    <property type="protein sequence ID" value="KAH7083749.1"/>
    <property type="molecule type" value="Genomic_DNA"/>
</dbReference>
<dbReference type="InterPro" id="IPR027266">
    <property type="entry name" value="TrmE/GcvT-like"/>
</dbReference>
<keyword evidence="2" id="KW-0809">Transit peptide</keyword>
<dbReference type="GO" id="GO:0016740">
    <property type="term" value="F:transferase activity"/>
    <property type="evidence" value="ECO:0007669"/>
    <property type="project" value="UniProtKB-KW"/>
</dbReference>
<keyword evidence="7" id="KW-0808">Transferase</keyword>
<dbReference type="NCBIfam" id="TIGR03317">
    <property type="entry name" value="ygfZ_signature"/>
    <property type="match status" value="1"/>
</dbReference>
<dbReference type="AlphaFoldDB" id="A0A8K0VWP0"/>
<dbReference type="Gene3D" id="3.30.1360.120">
    <property type="entry name" value="Probable tRNA modification gtpase trme, domain 1"/>
    <property type="match status" value="1"/>
</dbReference>
<feature type="domain" description="CAF17 C-terminal" evidence="6">
    <location>
        <begin position="311"/>
        <end position="392"/>
    </location>
</feature>
<sequence length="450" mass="50452">MVPRTVLTPRRQILYVCDSCLNSARPSRRALWATDRAITTASSQSQPLPPQRGVRPARRPIVLKAGIPILPQPYTSQRFYSAETSTAQFVASGIAPLPHRRLISLSGDDAPKFLHGLITNNVDSTRLSPFYSAFLDARGRVLWDVFVWVWPELVAKERNWACYIEVDANEVETLKKHLKKHKLRSKIAIKDVPEDGAEGIRVWAAWGGAHEKVQEWSEIAGLEDPRAPGLYRYLANADRDTIAEGVQPVDTKQYHIQRYLHGVPEGQVDIPREASLPMECNIDLNGGIDFKKGCYVGQELTIRTKHTGVVRKRILPIRLHSKDAQVLQDTTEITKFDPSFSPEPLPNTDIKTLDDSGSMKKGRATGKIVAAIGNVGLALCRLENMTPMRVSAEGGTYKPGAQYGVDVNGEVVKVQPVLHDWFVKRKQALWDREDRKKIMNTREQDSAELE</sequence>
<protein>
    <recommendedName>
        <fullName evidence="5">Iron-sulfur cluster assembly factor IBA57 homolog, mitochondrial</fullName>
    </recommendedName>
</protein>
<comment type="similarity">
    <text evidence="4">Belongs to the GcvT family. CAF17/IBA57 subfamily.</text>
</comment>
<dbReference type="OrthoDB" id="191995at2759"/>
<gene>
    <name evidence="7" type="ORF">FB567DRAFT_529841</name>
</gene>
<comment type="caution">
    <text evidence="7">The sequence shown here is derived from an EMBL/GenBank/DDBJ whole genome shotgun (WGS) entry which is preliminary data.</text>
</comment>
<dbReference type="GO" id="GO:0016226">
    <property type="term" value="P:iron-sulfur cluster assembly"/>
    <property type="evidence" value="ECO:0007669"/>
    <property type="project" value="TreeGrafter"/>
</dbReference>
<evidence type="ECO:0000256" key="5">
    <source>
        <dbReference type="ARBA" id="ARBA00093637"/>
    </source>
</evidence>
<evidence type="ECO:0000256" key="4">
    <source>
        <dbReference type="ARBA" id="ARBA00093447"/>
    </source>
</evidence>
<evidence type="ECO:0000313" key="7">
    <source>
        <dbReference type="EMBL" id="KAH7083749.1"/>
    </source>
</evidence>
<evidence type="ECO:0000256" key="2">
    <source>
        <dbReference type="ARBA" id="ARBA00022946"/>
    </source>
</evidence>
<evidence type="ECO:0000256" key="3">
    <source>
        <dbReference type="ARBA" id="ARBA00023128"/>
    </source>
</evidence>
<dbReference type="InterPro" id="IPR045179">
    <property type="entry name" value="YgfZ/GcvT"/>
</dbReference>
<dbReference type="SUPFAM" id="SSF103025">
    <property type="entry name" value="Folate-binding domain"/>
    <property type="match status" value="1"/>
</dbReference>
<accession>A0A8K0VWP0</accession>
<comment type="subcellular location">
    <subcellularLocation>
        <location evidence="1">Mitochondrion matrix</location>
    </subcellularLocation>
</comment>
<keyword evidence="3" id="KW-0496">Mitochondrion</keyword>